<reference evidence="10" key="1">
    <citation type="journal article" date="2019" name="Int. J. Syst. Evol. Microbiol.">
        <title>The Global Catalogue of Microorganisms (GCM) 10K type strain sequencing project: providing services to taxonomists for standard genome sequencing and annotation.</title>
        <authorList>
            <consortium name="The Broad Institute Genomics Platform"/>
            <consortium name="The Broad Institute Genome Sequencing Center for Infectious Disease"/>
            <person name="Wu L."/>
            <person name="Ma J."/>
        </authorList>
    </citation>
    <scope>NUCLEOTIDE SEQUENCE [LARGE SCALE GENOMIC DNA]</scope>
    <source>
        <strain evidence="10">JCM 16898</strain>
    </source>
</reference>
<evidence type="ECO:0000256" key="6">
    <source>
        <dbReference type="ARBA" id="ARBA00023136"/>
    </source>
</evidence>
<evidence type="ECO:0000256" key="7">
    <source>
        <dbReference type="SAM" id="Phobius"/>
    </source>
</evidence>
<evidence type="ECO:0000313" key="10">
    <source>
        <dbReference type="Proteomes" id="UP001500689"/>
    </source>
</evidence>
<feature type="domain" description="Major facilitator superfamily (MFS) profile" evidence="8">
    <location>
        <begin position="17"/>
        <end position="426"/>
    </location>
</feature>
<keyword evidence="4 7" id="KW-0812">Transmembrane</keyword>
<evidence type="ECO:0000256" key="3">
    <source>
        <dbReference type="ARBA" id="ARBA00022475"/>
    </source>
</evidence>
<keyword evidence="10" id="KW-1185">Reference proteome</keyword>
<feature type="transmembrane region" description="Helical" evidence="7">
    <location>
        <begin position="190"/>
        <end position="209"/>
    </location>
</feature>
<comment type="subcellular location">
    <subcellularLocation>
        <location evidence="1">Cell membrane</location>
        <topology evidence="1">Multi-pass membrane protein</topology>
    </subcellularLocation>
</comment>
<feature type="transmembrane region" description="Helical" evidence="7">
    <location>
        <begin position="309"/>
        <end position="329"/>
    </location>
</feature>
<feature type="transmembrane region" description="Helical" evidence="7">
    <location>
        <begin position="403"/>
        <end position="422"/>
    </location>
</feature>
<dbReference type="Pfam" id="PF07690">
    <property type="entry name" value="MFS_1"/>
    <property type="match status" value="1"/>
</dbReference>
<name>A0ABP6YHA7_9PSEU</name>
<dbReference type="Pfam" id="PF00083">
    <property type="entry name" value="Sugar_tr"/>
    <property type="match status" value="1"/>
</dbReference>
<feature type="transmembrane region" description="Helical" evidence="7">
    <location>
        <begin position="341"/>
        <end position="361"/>
    </location>
</feature>
<feature type="transmembrane region" description="Helical" evidence="7">
    <location>
        <begin position="90"/>
        <end position="114"/>
    </location>
</feature>
<dbReference type="InterPro" id="IPR020846">
    <property type="entry name" value="MFS_dom"/>
</dbReference>
<feature type="transmembrane region" description="Helical" evidence="7">
    <location>
        <begin position="281"/>
        <end position="302"/>
    </location>
</feature>
<feature type="transmembrane region" description="Helical" evidence="7">
    <location>
        <begin position="120"/>
        <end position="145"/>
    </location>
</feature>
<keyword evidence="3" id="KW-1003">Cell membrane</keyword>
<keyword evidence="6 7" id="KW-0472">Membrane</keyword>
<feature type="transmembrane region" description="Helical" evidence="7">
    <location>
        <begin position="34"/>
        <end position="52"/>
    </location>
</feature>
<keyword evidence="2" id="KW-0813">Transport</keyword>
<dbReference type="Gene3D" id="1.20.1250.20">
    <property type="entry name" value="MFS general substrate transporter like domains"/>
    <property type="match status" value="1"/>
</dbReference>
<evidence type="ECO:0000256" key="4">
    <source>
        <dbReference type="ARBA" id="ARBA00022692"/>
    </source>
</evidence>
<accession>A0ABP6YHA7</accession>
<proteinExistence type="predicted"/>
<comment type="caution">
    <text evidence="9">The sequence shown here is derived from an EMBL/GenBank/DDBJ whole genome shotgun (WGS) entry which is preliminary data.</text>
</comment>
<dbReference type="CDD" id="cd17369">
    <property type="entry name" value="MFS_ShiA_like"/>
    <property type="match status" value="1"/>
</dbReference>
<gene>
    <name evidence="9" type="ORF">GCM10022222_80630</name>
</gene>
<dbReference type="InterPro" id="IPR005828">
    <property type="entry name" value="MFS_sugar_transport-like"/>
</dbReference>
<dbReference type="InterPro" id="IPR036259">
    <property type="entry name" value="MFS_trans_sf"/>
</dbReference>
<dbReference type="PANTHER" id="PTHR43045:SF1">
    <property type="entry name" value="SHIKIMATE TRANSPORTER"/>
    <property type="match status" value="1"/>
</dbReference>
<evidence type="ECO:0000313" key="9">
    <source>
        <dbReference type="EMBL" id="GAA3583736.1"/>
    </source>
</evidence>
<sequence>MTHSHPIRLSTAYRRKVGVSSVLSQLMEWYDFQLFGLASVLVFPSLFFPGAGQTGATLLSFAGLAVGFLARPLGALIFGHIGDTVGRKTVLMITLSLMGGATFAMGVLPTATAIGGWAPALLVLLRVLQGVGVGGEQGGATLMMVESAPPRRRGFASGVMETGEFMGLLIATGLFTVLTAVLPHAEFVSWGWRVPFLISAGIAIFGLWVRTKLVDTPAFEEAKEDGLLAERPLSELFKTGKRSMLLSIALRLFETGSGFLIVTFSLSYATDNAGVSESVSTAGVMIASAISILAIPFYGHLADRIGRKIVFCGGMIFLLVTIWPFFLILDTRSTPLILLSYALLYAFGSAPLLGVEFAWIAELFPTNIRFSGLSISFQIGAILGGGIAPFLATLLVAVAGGSLWLVMSYLLLLWCISMVAVIKAPDTYRTELTASATAQPAPA</sequence>
<evidence type="ECO:0000256" key="2">
    <source>
        <dbReference type="ARBA" id="ARBA00022448"/>
    </source>
</evidence>
<dbReference type="EMBL" id="BAAAZN010000028">
    <property type="protein sequence ID" value="GAA3583736.1"/>
    <property type="molecule type" value="Genomic_DNA"/>
</dbReference>
<dbReference type="PROSITE" id="PS50850">
    <property type="entry name" value="MFS"/>
    <property type="match status" value="1"/>
</dbReference>
<keyword evidence="5 7" id="KW-1133">Transmembrane helix</keyword>
<feature type="transmembrane region" description="Helical" evidence="7">
    <location>
        <begin position="248"/>
        <end position="269"/>
    </location>
</feature>
<evidence type="ECO:0000256" key="1">
    <source>
        <dbReference type="ARBA" id="ARBA00004651"/>
    </source>
</evidence>
<organism evidence="9 10">
    <name type="scientific">Amycolatopsis ultiminotia</name>
    <dbReference type="NCBI Taxonomy" id="543629"/>
    <lineage>
        <taxon>Bacteria</taxon>
        <taxon>Bacillati</taxon>
        <taxon>Actinomycetota</taxon>
        <taxon>Actinomycetes</taxon>
        <taxon>Pseudonocardiales</taxon>
        <taxon>Pseudonocardiaceae</taxon>
        <taxon>Amycolatopsis</taxon>
    </lineage>
</organism>
<dbReference type="InterPro" id="IPR011701">
    <property type="entry name" value="MFS"/>
</dbReference>
<feature type="transmembrane region" description="Helical" evidence="7">
    <location>
        <begin position="165"/>
        <end position="184"/>
    </location>
</feature>
<dbReference type="PANTHER" id="PTHR43045">
    <property type="entry name" value="SHIKIMATE TRANSPORTER"/>
    <property type="match status" value="1"/>
</dbReference>
<feature type="transmembrane region" description="Helical" evidence="7">
    <location>
        <begin position="373"/>
        <end position="397"/>
    </location>
</feature>
<dbReference type="Proteomes" id="UP001500689">
    <property type="component" value="Unassembled WGS sequence"/>
</dbReference>
<dbReference type="SUPFAM" id="SSF103473">
    <property type="entry name" value="MFS general substrate transporter"/>
    <property type="match status" value="1"/>
</dbReference>
<evidence type="ECO:0000259" key="8">
    <source>
        <dbReference type="PROSITE" id="PS50850"/>
    </source>
</evidence>
<feature type="transmembrane region" description="Helical" evidence="7">
    <location>
        <begin position="58"/>
        <end position="78"/>
    </location>
</feature>
<dbReference type="RefSeq" id="WP_344868763.1">
    <property type="nucleotide sequence ID" value="NZ_BAAAZN010000028.1"/>
</dbReference>
<protein>
    <submittedName>
        <fullName evidence="9">MFS transporter</fullName>
    </submittedName>
</protein>
<evidence type="ECO:0000256" key="5">
    <source>
        <dbReference type="ARBA" id="ARBA00022989"/>
    </source>
</evidence>